<evidence type="ECO:0000313" key="2">
    <source>
        <dbReference type="Proteomes" id="UP000199423"/>
    </source>
</evidence>
<dbReference type="SUPFAM" id="SSF53756">
    <property type="entry name" value="UDP-Glycosyltransferase/glycogen phosphorylase"/>
    <property type="match status" value="1"/>
</dbReference>
<proteinExistence type="predicted"/>
<gene>
    <name evidence="1" type="ORF">SAMN04488557_1956</name>
</gene>
<dbReference type="PANTHER" id="PTHR12526:SF590">
    <property type="entry name" value="ALPHA-MALTOSE-1-PHOSPHATE SYNTHASE"/>
    <property type="match status" value="1"/>
</dbReference>
<dbReference type="Proteomes" id="UP000199423">
    <property type="component" value="Unassembled WGS sequence"/>
</dbReference>
<protein>
    <submittedName>
        <fullName evidence="1">Glycosyl transferases group 1</fullName>
    </submittedName>
</protein>
<sequence>MHRVALAILRGPRARQPRLDDPTGETAPRGQVFDNAFSPVWDETILDKAPSPGKGPEWWRLASEILRRGSEYDAVVTWGERLTLAVAAQQRFARNRKRHIAMMYYFDKPNIKYPMRLFGNTLHGVVTWTTVQRKVLIDDLHFPSERAYLVRHYVDQLFYSPRPANEDMICAVGAEMRDYPTFIEAVRGTDLRCHIATDHVRIPGKVRLINDRRLPISDIVAQTDAQITSGRMSLPELRKLYARSRFVVVPLLPSDSDNGVTVILEAMAMGKPVICSRTRGQVDVIQDGVTGLYVPVGDAAALRAAMLALWNDPQRCQEMGRRARAYIEAHHTLEMFTSGVRSAVEASLDGRPAPDTWWK</sequence>
<name>A0A1I7NFF0_9HYPH</name>
<keyword evidence="1" id="KW-0808">Transferase</keyword>
<evidence type="ECO:0000313" key="1">
    <source>
        <dbReference type="EMBL" id="SFV33379.1"/>
    </source>
</evidence>
<dbReference type="CDD" id="cd03801">
    <property type="entry name" value="GT4_PimA-like"/>
    <property type="match status" value="1"/>
</dbReference>
<dbReference type="GO" id="GO:0016757">
    <property type="term" value="F:glycosyltransferase activity"/>
    <property type="evidence" value="ECO:0007669"/>
    <property type="project" value="TreeGrafter"/>
</dbReference>
<dbReference type="EMBL" id="FPCH01000002">
    <property type="protein sequence ID" value="SFV33379.1"/>
    <property type="molecule type" value="Genomic_DNA"/>
</dbReference>
<dbReference type="Gene3D" id="3.40.50.2000">
    <property type="entry name" value="Glycogen Phosphorylase B"/>
    <property type="match status" value="2"/>
</dbReference>
<dbReference type="Pfam" id="PF13692">
    <property type="entry name" value="Glyco_trans_1_4"/>
    <property type="match status" value="1"/>
</dbReference>
<accession>A0A1I7NFF0</accession>
<keyword evidence="2" id="KW-1185">Reference proteome</keyword>
<reference evidence="2" key="1">
    <citation type="submission" date="2016-10" db="EMBL/GenBank/DDBJ databases">
        <authorList>
            <person name="Varghese N."/>
            <person name="Submissions S."/>
        </authorList>
    </citation>
    <scope>NUCLEOTIDE SEQUENCE [LARGE SCALE GENOMIC DNA]</scope>
    <source>
        <strain evidence="2">DSM 1565</strain>
    </source>
</reference>
<dbReference type="PANTHER" id="PTHR12526">
    <property type="entry name" value="GLYCOSYLTRANSFERASE"/>
    <property type="match status" value="1"/>
</dbReference>
<dbReference type="OrthoDB" id="9790710at2"/>
<dbReference type="STRING" id="51670.SAMN04488557_1956"/>
<dbReference type="AlphaFoldDB" id="A0A1I7NFF0"/>
<organism evidence="1 2">
    <name type="scientific">Hyphomicrobium facile</name>
    <dbReference type="NCBI Taxonomy" id="51670"/>
    <lineage>
        <taxon>Bacteria</taxon>
        <taxon>Pseudomonadati</taxon>
        <taxon>Pseudomonadota</taxon>
        <taxon>Alphaproteobacteria</taxon>
        <taxon>Hyphomicrobiales</taxon>
        <taxon>Hyphomicrobiaceae</taxon>
        <taxon>Hyphomicrobium</taxon>
    </lineage>
</organism>